<dbReference type="InterPro" id="IPR036388">
    <property type="entry name" value="WH-like_DNA-bd_sf"/>
</dbReference>
<dbReference type="GO" id="GO:0003700">
    <property type="term" value="F:DNA-binding transcription factor activity"/>
    <property type="evidence" value="ECO:0007669"/>
    <property type="project" value="InterPro"/>
</dbReference>
<dbReference type="RefSeq" id="WP_035570840.1">
    <property type="nucleotide sequence ID" value="NZ_ARYH01000001.1"/>
</dbReference>
<keyword evidence="2" id="KW-0238">DNA-binding</keyword>
<dbReference type="Proteomes" id="UP000027446">
    <property type="component" value="Unassembled WGS sequence"/>
</dbReference>
<name>A0A069E7C1_9PROT</name>
<dbReference type="Gene3D" id="1.20.120.530">
    <property type="entry name" value="GntR ligand-binding domain-like"/>
    <property type="match status" value="1"/>
</dbReference>
<proteinExistence type="predicted"/>
<dbReference type="EMBL" id="ARYH01000001">
    <property type="protein sequence ID" value="KCZ86013.1"/>
    <property type="molecule type" value="Genomic_DNA"/>
</dbReference>
<dbReference type="OrthoDB" id="8638122at2"/>
<accession>A0A069E7C1</accession>
<reference evidence="5 6" key="1">
    <citation type="journal article" date="2014" name="Antonie Van Leeuwenhoek">
        <title>Hyphomonas beringensis sp. nov. and Hyphomonas chukchiensis sp. nov., isolated from surface seawater of the Bering Sea and Chukchi Sea.</title>
        <authorList>
            <person name="Li C."/>
            <person name="Lai Q."/>
            <person name="Li G."/>
            <person name="Dong C."/>
            <person name="Wang J."/>
            <person name="Liao Y."/>
            <person name="Shao Z."/>
        </authorList>
    </citation>
    <scope>NUCLEOTIDE SEQUENCE [LARGE SCALE GENOMIC DNA]</scope>
    <source>
        <strain evidence="5 6">MHS-3</strain>
    </source>
</reference>
<evidence type="ECO:0000256" key="3">
    <source>
        <dbReference type="ARBA" id="ARBA00023163"/>
    </source>
</evidence>
<keyword evidence="3" id="KW-0804">Transcription</keyword>
<keyword evidence="6" id="KW-1185">Reference proteome</keyword>
<dbReference type="SMART" id="SM00345">
    <property type="entry name" value="HTH_GNTR"/>
    <property type="match status" value="1"/>
</dbReference>
<dbReference type="InterPro" id="IPR000524">
    <property type="entry name" value="Tscrpt_reg_HTH_GntR"/>
</dbReference>
<dbReference type="AlphaFoldDB" id="A0A069E7C1"/>
<keyword evidence="1" id="KW-0805">Transcription regulation</keyword>
<evidence type="ECO:0000256" key="2">
    <source>
        <dbReference type="ARBA" id="ARBA00023125"/>
    </source>
</evidence>
<dbReference type="GO" id="GO:0003677">
    <property type="term" value="F:DNA binding"/>
    <property type="evidence" value="ECO:0007669"/>
    <property type="project" value="UniProtKB-KW"/>
</dbReference>
<dbReference type="PANTHER" id="PTHR43537">
    <property type="entry name" value="TRANSCRIPTIONAL REGULATOR, GNTR FAMILY"/>
    <property type="match status" value="1"/>
</dbReference>
<dbReference type="Gene3D" id="1.10.10.10">
    <property type="entry name" value="Winged helix-like DNA-binding domain superfamily/Winged helix DNA-binding domain"/>
    <property type="match status" value="1"/>
</dbReference>
<dbReference type="STRING" id="1280949.HAD_10010"/>
<evidence type="ECO:0000313" key="5">
    <source>
        <dbReference type="EMBL" id="KCZ86013.1"/>
    </source>
</evidence>
<dbReference type="PANTHER" id="PTHR43537:SF20">
    <property type="entry name" value="HTH-TYPE TRANSCRIPTIONAL REPRESSOR GLAR"/>
    <property type="match status" value="1"/>
</dbReference>
<comment type="caution">
    <text evidence="5">The sequence shown here is derived from an EMBL/GenBank/DDBJ whole genome shotgun (WGS) entry which is preliminary data.</text>
</comment>
<dbReference type="PATRIC" id="fig|1280949.3.peg.2049"/>
<protein>
    <submittedName>
        <fullName evidence="5">Transcriptional regulator</fullName>
    </submittedName>
</protein>
<sequence length="225" mass="24675">MQMDSKKTVSPTAATQVENVIQRLKDDIVSARAEPGAKLSIMGLAEEFGVSAGAVREGLSALQAEGLVSAEPRRGFRVSGISRSDLSELTEARVAIETLCLRESIRRGGIDWESSCRQTFDVMRDLQQSNGGSKDKTKAHEDFHSALVSGCGNRWLLKAQSALYVQSERYRQLTAKLTRPPRDILGEHEQILHAALARDGERAAELLASHLRETAQTLLQTSFLS</sequence>
<dbReference type="InterPro" id="IPR036390">
    <property type="entry name" value="WH_DNA-bd_sf"/>
</dbReference>
<dbReference type="PROSITE" id="PS50949">
    <property type="entry name" value="HTH_GNTR"/>
    <property type="match status" value="1"/>
</dbReference>
<feature type="domain" description="HTH gntR-type" evidence="4">
    <location>
        <begin position="14"/>
        <end position="81"/>
    </location>
</feature>
<evidence type="ECO:0000256" key="1">
    <source>
        <dbReference type="ARBA" id="ARBA00023015"/>
    </source>
</evidence>
<evidence type="ECO:0000259" key="4">
    <source>
        <dbReference type="PROSITE" id="PS50949"/>
    </source>
</evidence>
<dbReference type="eggNOG" id="COG1802">
    <property type="taxonomic scope" value="Bacteria"/>
</dbReference>
<dbReference type="SUPFAM" id="SSF48008">
    <property type="entry name" value="GntR ligand-binding domain-like"/>
    <property type="match status" value="1"/>
</dbReference>
<dbReference type="Pfam" id="PF00392">
    <property type="entry name" value="GntR"/>
    <property type="match status" value="1"/>
</dbReference>
<evidence type="ECO:0000313" key="6">
    <source>
        <dbReference type="Proteomes" id="UP000027446"/>
    </source>
</evidence>
<dbReference type="SMART" id="SM00895">
    <property type="entry name" value="FCD"/>
    <property type="match status" value="1"/>
</dbReference>
<dbReference type="CDD" id="cd07377">
    <property type="entry name" value="WHTH_GntR"/>
    <property type="match status" value="1"/>
</dbReference>
<dbReference type="Pfam" id="PF07729">
    <property type="entry name" value="FCD"/>
    <property type="match status" value="1"/>
</dbReference>
<dbReference type="InterPro" id="IPR008920">
    <property type="entry name" value="TF_FadR/GntR_C"/>
</dbReference>
<gene>
    <name evidence="5" type="ORF">HAD_10010</name>
</gene>
<dbReference type="InterPro" id="IPR011711">
    <property type="entry name" value="GntR_C"/>
</dbReference>
<organism evidence="5 6">
    <name type="scientific">Hyphomonas adhaerens MHS-3</name>
    <dbReference type="NCBI Taxonomy" id="1280949"/>
    <lineage>
        <taxon>Bacteria</taxon>
        <taxon>Pseudomonadati</taxon>
        <taxon>Pseudomonadota</taxon>
        <taxon>Alphaproteobacteria</taxon>
        <taxon>Hyphomonadales</taxon>
        <taxon>Hyphomonadaceae</taxon>
        <taxon>Hyphomonas</taxon>
    </lineage>
</organism>
<dbReference type="SUPFAM" id="SSF46785">
    <property type="entry name" value="Winged helix' DNA-binding domain"/>
    <property type="match status" value="1"/>
</dbReference>